<dbReference type="Proteomes" id="UP000815677">
    <property type="component" value="Unassembled WGS sequence"/>
</dbReference>
<evidence type="ECO:0000313" key="2">
    <source>
        <dbReference type="EMBL" id="GAT43479.1"/>
    </source>
</evidence>
<name>A0ABQ0KZ82_MYCCL</name>
<accession>A0ABQ0KZ82</accession>
<gene>
    <name evidence="2" type="ORF">MCHLO_01156</name>
</gene>
<feature type="region of interest" description="Disordered" evidence="1">
    <location>
        <begin position="114"/>
        <end position="144"/>
    </location>
</feature>
<feature type="region of interest" description="Disordered" evidence="1">
    <location>
        <begin position="56"/>
        <end position="82"/>
    </location>
</feature>
<organism evidence="2 3">
    <name type="scientific">Mycena chlorophos</name>
    <name type="common">Agaric fungus</name>
    <name type="synonym">Agaricus chlorophos</name>
    <dbReference type="NCBI Taxonomy" id="658473"/>
    <lineage>
        <taxon>Eukaryota</taxon>
        <taxon>Fungi</taxon>
        <taxon>Dikarya</taxon>
        <taxon>Basidiomycota</taxon>
        <taxon>Agaricomycotina</taxon>
        <taxon>Agaricomycetes</taxon>
        <taxon>Agaricomycetidae</taxon>
        <taxon>Agaricales</taxon>
        <taxon>Marasmiineae</taxon>
        <taxon>Mycenaceae</taxon>
        <taxon>Mycena</taxon>
    </lineage>
</organism>
<sequence length="309" mass="33336">MVRRDRGSGLELRKDDSDTGKQSLDDCSRFGATAGADSELKAGSQIPEDIWECLEQPRGATQDLSPYVDSETPSAYDSQARPNDLPKFVVAPLTSEESRGEYACGMWTPSAQSSSRYIDEKTRLPNRERDEITDDDEESDEAATGVKWKSAISRSAVVLADKGERNEVLVGVNGLAGAQPRRKTFRAMTLLHEMPERVPGASENGVKGRGTGLVRPIAHSRTGIAVPAISRAKPELATPSPFQNHTAKHAAQQRMSIQACIPYCDFAPPSTQKARARASGDTKCVVAVGRVAVCDMAAIHGVLVEICGR</sequence>
<feature type="region of interest" description="Disordered" evidence="1">
    <location>
        <begin position="1"/>
        <end position="43"/>
    </location>
</feature>
<evidence type="ECO:0000313" key="3">
    <source>
        <dbReference type="Proteomes" id="UP000815677"/>
    </source>
</evidence>
<dbReference type="EMBL" id="DF839063">
    <property type="protein sequence ID" value="GAT43479.1"/>
    <property type="molecule type" value="Genomic_DNA"/>
</dbReference>
<protein>
    <submittedName>
        <fullName evidence="2">Uncharacterized protein</fullName>
    </submittedName>
</protein>
<proteinExistence type="predicted"/>
<reference evidence="2" key="1">
    <citation type="submission" date="2014-09" db="EMBL/GenBank/DDBJ databases">
        <title>Genome sequence of the luminous mushroom Mycena chlorophos for searching fungal bioluminescence genes.</title>
        <authorList>
            <person name="Tanaka Y."/>
            <person name="Kasuga D."/>
            <person name="Oba Y."/>
            <person name="Hase S."/>
            <person name="Sato K."/>
            <person name="Oba Y."/>
            <person name="Sakakibara Y."/>
        </authorList>
    </citation>
    <scope>NUCLEOTIDE SEQUENCE</scope>
</reference>
<feature type="compositionally biased region" description="Acidic residues" evidence="1">
    <location>
        <begin position="131"/>
        <end position="141"/>
    </location>
</feature>
<feature type="compositionally biased region" description="Polar residues" evidence="1">
    <location>
        <begin position="71"/>
        <end position="81"/>
    </location>
</feature>
<keyword evidence="3" id="KW-1185">Reference proteome</keyword>
<evidence type="ECO:0000256" key="1">
    <source>
        <dbReference type="SAM" id="MobiDB-lite"/>
    </source>
</evidence>
<feature type="compositionally biased region" description="Basic and acidic residues" evidence="1">
    <location>
        <begin position="1"/>
        <end position="28"/>
    </location>
</feature>
<feature type="compositionally biased region" description="Basic and acidic residues" evidence="1">
    <location>
        <begin position="117"/>
        <end position="130"/>
    </location>
</feature>